<dbReference type="HOGENOM" id="CLU_3387707_0_0_5"/>
<dbReference type="Proteomes" id="UP000001600">
    <property type="component" value="Chromosome 2"/>
</dbReference>
<dbReference type="KEGG" id="ara:Arad_8111"/>
<proteinExistence type="predicted"/>
<sequence>MSEYIWGGRAWSGTQAFFGEIRGRGIFYSVAG</sequence>
<organism evidence="1 2">
    <name type="scientific">Rhizobium rhizogenes (strain K84 / ATCC BAA-868)</name>
    <name type="common">Agrobacterium radiobacter</name>
    <dbReference type="NCBI Taxonomy" id="311403"/>
    <lineage>
        <taxon>Bacteria</taxon>
        <taxon>Pseudomonadati</taxon>
        <taxon>Pseudomonadota</taxon>
        <taxon>Alphaproteobacteria</taxon>
        <taxon>Hyphomicrobiales</taxon>
        <taxon>Rhizobiaceae</taxon>
        <taxon>Rhizobium/Agrobacterium group</taxon>
        <taxon>Rhizobium</taxon>
    </lineage>
</organism>
<evidence type="ECO:0000313" key="2">
    <source>
        <dbReference type="Proteomes" id="UP000001600"/>
    </source>
</evidence>
<protein>
    <submittedName>
        <fullName evidence="1">Uncharacterized protein</fullName>
    </submittedName>
</protein>
<dbReference type="EMBL" id="CP000629">
    <property type="protein sequence ID" value="ACM29459.1"/>
    <property type="molecule type" value="Genomic_DNA"/>
</dbReference>
<gene>
    <name evidence="1" type="ordered locus">Arad_8111</name>
</gene>
<accession>B9JHR7</accession>
<dbReference type="AlphaFoldDB" id="B9JHR7"/>
<name>B9JHR7_RHIR8</name>
<evidence type="ECO:0000313" key="1">
    <source>
        <dbReference type="EMBL" id="ACM29459.1"/>
    </source>
</evidence>
<reference evidence="1 2" key="1">
    <citation type="journal article" date="2009" name="J. Bacteriol.">
        <title>Genome sequences of three Agrobacterium biovars help elucidate the evolution of multichromosome genomes in bacteria.</title>
        <authorList>
            <person name="Slater S.C."/>
            <person name="Goldman B.S."/>
            <person name="Goodner B."/>
            <person name="Setubal J.C."/>
            <person name="Farrand S.K."/>
            <person name="Nester E.W."/>
            <person name="Burr T.J."/>
            <person name="Banta L."/>
            <person name="Dickerman A.W."/>
            <person name="Paulsen I."/>
            <person name="Otten L."/>
            <person name="Suen G."/>
            <person name="Welch R."/>
            <person name="Almeida N.F."/>
            <person name="Arnold F."/>
            <person name="Burton O.T."/>
            <person name="Du Z."/>
            <person name="Ewing A."/>
            <person name="Godsy E."/>
            <person name="Heisel S."/>
            <person name="Houmiel K.L."/>
            <person name="Jhaveri J."/>
            <person name="Lu J."/>
            <person name="Miller N.M."/>
            <person name="Norton S."/>
            <person name="Chen Q."/>
            <person name="Phoolcharoen W."/>
            <person name="Ohlin V."/>
            <person name="Ondrusek D."/>
            <person name="Pride N."/>
            <person name="Stricklin S.L."/>
            <person name="Sun J."/>
            <person name="Wheeler C."/>
            <person name="Wilson L."/>
            <person name="Zhu H."/>
            <person name="Wood D.W."/>
        </authorList>
    </citation>
    <scope>NUCLEOTIDE SEQUENCE [LARGE SCALE GENOMIC DNA]</scope>
    <source>
        <strain evidence="2">K84 / ATCC BAA-868</strain>
    </source>
</reference>